<evidence type="ECO:0000256" key="3">
    <source>
        <dbReference type="SAM" id="Phobius"/>
    </source>
</evidence>
<evidence type="ECO:0000313" key="5">
    <source>
        <dbReference type="EMBL" id="AFY27856.1"/>
    </source>
</evidence>
<dbReference type="InterPro" id="IPR036457">
    <property type="entry name" value="PPM-type-like_dom_sf"/>
</dbReference>
<keyword evidence="1" id="KW-0378">Hydrolase</keyword>
<dbReference type="KEGG" id="cgc:Cyagr_0668"/>
<evidence type="ECO:0000256" key="2">
    <source>
        <dbReference type="SAM" id="MobiDB-lite"/>
    </source>
</evidence>
<evidence type="ECO:0000259" key="4">
    <source>
        <dbReference type="PROSITE" id="PS50885"/>
    </source>
</evidence>
<dbReference type="PROSITE" id="PS50885">
    <property type="entry name" value="HAMP"/>
    <property type="match status" value="1"/>
</dbReference>
<feature type="transmembrane region" description="Helical" evidence="3">
    <location>
        <begin position="93"/>
        <end position="114"/>
    </location>
</feature>
<dbReference type="GO" id="GO:0007165">
    <property type="term" value="P:signal transduction"/>
    <property type="evidence" value="ECO:0007669"/>
    <property type="project" value="InterPro"/>
</dbReference>
<protein>
    <submittedName>
        <fullName evidence="5">HAMP domain-containing protein</fullName>
    </submittedName>
</protein>
<dbReference type="SMART" id="SM00331">
    <property type="entry name" value="PP2C_SIG"/>
    <property type="match status" value="1"/>
</dbReference>
<dbReference type="eggNOG" id="COG2770">
    <property type="taxonomic scope" value="Bacteria"/>
</dbReference>
<dbReference type="InterPro" id="IPR001932">
    <property type="entry name" value="PPM-type_phosphatase-like_dom"/>
</dbReference>
<dbReference type="EMBL" id="CP003495">
    <property type="protein sequence ID" value="AFY27856.1"/>
    <property type="molecule type" value="Genomic_DNA"/>
</dbReference>
<feature type="compositionally biased region" description="Basic residues" evidence="2">
    <location>
        <begin position="33"/>
        <end position="50"/>
    </location>
</feature>
<keyword evidence="3" id="KW-0472">Membrane</keyword>
<organism evidence="5 6">
    <name type="scientific">Cyanobium gracile (strain ATCC 27147 / PCC 6307)</name>
    <dbReference type="NCBI Taxonomy" id="292564"/>
    <lineage>
        <taxon>Bacteria</taxon>
        <taxon>Bacillati</taxon>
        <taxon>Cyanobacteriota</taxon>
        <taxon>Cyanophyceae</taxon>
        <taxon>Synechococcales</taxon>
        <taxon>Prochlorococcaceae</taxon>
        <taxon>Cyanobium</taxon>
    </lineage>
</organism>
<dbReference type="STRING" id="292564.Cyagr_0668"/>
<dbReference type="RefSeq" id="WP_015108310.1">
    <property type="nucleotide sequence ID" value="NC_019675.1"/>
</dbReference>
<dbReference type="Gene3D" id="6.10.340.10">
    <property type="match status" value="1"/>
</dbReference>
<dbReference type="GO" id="GO:0016020">
    <property type="term" value="C:membrane"/>
    <property type="evidence" value="ECO:0007669"/>
    <property type="project" value="InterPro"/>
</dbReference>
<sequence length="435" mass="47867">MPDTLQARMGPTNPQAMNIPVQGPNGDGPERRPGHRFGLRRPPRGHHPPTRKASASIQQVFTLIAIVNGLVLLYLVIAAIQVLMVPGSRSAEIYVSLILTLLLVILAIISYQIIARRIILPIARLVREASAIESGDMSSLLTVRSNDEISRLAQAFNMVLVKMRQALIAGEASNRQLLEANRQIEASINYAGLLQRSILPDRQLRETFGNDYFILWLPRDTVGGDYYIFHSEGGHCLAGVADCAGHGVSGAMMTMLARAGIDRSIMEVGISSPAAILGCTDSAMRTLLHGARMSKSIATSMDIGLVRLDFETRTLRFSGAKISLYWSDGQTMHMLSGDPRAICDQRVGSYTDHDIPLLPDCTYYLTTDGLLDQSGGDNGFSLGTQQFKEWLIRLARQPLEQQRQALADALEQFRGGHPQRDDITILSFRFSSRPD</sequence>
<accession>K9P599</accession>
<dbReference type="Proteomes" id="UP000010388">
    <property type="component" value="Chromosome"/>
</dbReference>
<feature type="transmembrane region" description="Helical" evidence="3">
    <location>
        <begin position="60"/>
        <end position="81"/>
    </location>
</feature>
<dbReference type="eggNOG" id="COG2208">
    <property type="taxonomic scope" value="Bacteria"/>
</dbReference>
<dbReference type="PANTHER" id="PTHR43156">
    <property type="entry name" value="STAGE II SPORULATION PROTEIN E-RELATED"/>
    <property type="match status" value="1"/>
</dbReference>
<dbReference type="CDD" id="cd06225">
    <property type="entry name" value="HAMP"/>
    <property type="match status" value="1"/>
</dbReference>
<name>K9P599_CYAGP</name>
<gene>
    <name evidence="5" type="ordered locus">Cyagr_0668</name>
</gene>
<keyword evidence="3" id="KW-0812">Transmembrane</keyword>
<dbReference type="SMART" id="SM00304">
    <property type="entry name" value="HAMP"/>
    <property type="match status" value="1"/>
</dbReference>
<dbReference type="SUPFAM" id="SSF158472">
    <property type="entry name" value="HAMP domain-like"/>
    <property type="match status" value="1"/>
</dbReference>
<dbReference type="InterPro" id="IPR052016">
    <property type="entry name" value="Bact_Sigma-Reg"/>
</dbReference>
<dbReference type="Pfam" id="PF00672">
    <property type="entry name" value="HAMP"/>
    <property type="match status" value="1"/>
</dbReference>
<dbReference type="InterPro" id="IPR003660">
    <property type="entry name" value="HAMP_dom"/>
</dbReference>
<dbReference type="Pfam" id="PF07228">
    <property type="entry name" value="SpoIIE"/>
    <property type="match status" value="1"/>
</dbReference>
<evidence type="ECO:0000256" key="1">
    <source>
        <dbReference type="ARBA" id="ARBA00022801"/>
    </source>
</evidence>
<dbReference type="GO" id="GO:0016791">
    <property type="term" value="F:phosphatase activity"/>
    <property type="evidence" value="ECO:0007669"/>
    <property type="project" value="TreeGrafter"/>
</dbReference>
<evidence type="ECO:0000313" key="6">
    <source>
        <dbReference type="Proteomes" id="UP000010388"/>
    </source>
</evidence>
<keyword evidence="3" id="KW-1133">Transmembrane helix</keyword>
<feature type="region of interest" description="Disordered" evidence="2">
    <location>
        <begin position="1"/>
        <end position="53"/>
    </location>
</feature>
<dbReference type="HOGENOM" id="CLU_026432_2_0_3"/>
<reference evidence="6" key="1">
    <citation type="journal article" date="2013" name="Proc. Natl. Acad. Sci. U.S.A.">
        <title>Improving the coverage of the cyanobacterial phylum using diversity-driven genome sequencing.</title>
        <authorList>
            <person name="Shih P.M."/>
            <person name="Wu D."/>
            <person name="Latifi A."/>
            <person name="Axen S.D."/>
            <person name="Fewer D.P."/>
            <person name="Talla E."/>
            <person name="Calteau A."/>
            <person name="Cai F."/>
            <person name="Tandeau de Marsac N."/>
            <person name="Rippka R."/>
            <person name="Herdman M."/>
            <person name="Sivonen K."/>
            <person name="Coursin T."/>
            <person name="Laurent T."/>
            <person name="Goodwin L."/>
            <person name="Nolan M."/>
            <person name="Davenport K.W."/>
            <person name="Han C.S."/>
            <person name="Rubin E.M."/>
            <person name="Eisen J.A."/>
            <person name="Woyke T."/>
            <person name="Gugger M."/>
            <person name="Kerfeld C.A."/>
        </authorList>
    </citation>
    <scope>NUCLEOTIDE SEQUENCE [LARGE SCALE GENOMIC DNA]</scope>
    <source>
        <strain evidence="6">ATCC 27147 / PCC 6307</strain>
    </source>
</reference>
<proteinExistence type="predicted"/>
<feature type="domain" description="HAMP" evidence="4">
    <location>
        <begin position="116"/>
        <end position="168"/>
    </location>
</feature>
<dbReference type="Gene3D" id="3.60.40.10">
    <property type="entry name" value="PPM-type phosphatase domain"/>
    <property type="match status" value="1"/>
</dbReference>
<dbReference type="PANTHER" id="PTHR43156:SF9">
    <property type="entry name" value="HAMP DOMAIN-CONTAINING PROTEIN"/>
    <property type="match status" value="1"/>
</dbReference>
<dbReference type="AlphaFoldDB" id="K9P599"/>